<reference evidence="2 3" key="1">
    <citation type="submission" date="2019-05" db="EMBL/GenBank/DDBJ databases">
        <authorList>
            <person name="Pankratov T."/>
            <person name="Grouzdev D."/>
        </authorList>
    </citation>
    <scope>NUCLEOTIDE SEQUENCE [LARGE SCALE GENOMIC DNA]</scope>
    <source>
        <strain evidence="2 3">KEBCLARHB70R</strain>
    </source>
</reference>
<comment type="caution">
    <text evidence="2">The sequence shown here is derived from an EMBL/GenBank/DDBJ whole genome shotgun (WGS) entry which is preliminary data.</text>
</comment>
<evidence type="ECO:0000313" key="3">
    <source>
        <dbReference type="Proteomes" id="UP000305654"/>
    </source>
</evidence>
<dbReference type="RefSeq" id="WP_138325908.1">
    <property type="nucleotide sequence ID" value="NZ_VCDI01000003.1"/>
</dbReference>
<dbReference type="EMBL" id="VCDI01000003">
    <property type="protein sequence ID" value="TLU72446.1"/>
    <property type="molecule type" value="Genomic_DNA"/>
</dbReference>
<feature type="transmembrane region" description="Helical" evidence="1">
    <location>
        <begin position="165"/>
        <end position="185"/>
    </location>
</feature>
<keyword evidence="1" id="KW-0812">Transmembrane</keyword>
<accession>A0A5R9JAQ0</accession>
<organism evidence="2 3">
    <name type="scientific">Lichenicoccus roseus</name>
    <dbReference type="NCBI Taxonomy" id="2683649"/>
    <lineage>
        <taxon>Bacteria</taxon>
        <taxon>Pseudomonadati</taxon>
        <taxon>Pseudomonadota</taxon>
        <taxon>Alphaproteobacteria</taxon>
        <taxon>Acetobacterales</taxon>
        <taxon>Acetobacteraceae</taxon>
        <taxon>Lichenicoccus</taxon>
    </lineage>
</organism>
<dbReference type="AlphaFoldDB" id="A0A5R9JAQ0"/>
<sequence length="191" mass="20203">MEQQLEHHEHAGHAAEHGNKHAALLVAVLAACLAISEQGAKHAEIRVNENSIAAADAWTQYQGKSIRQALAHDLAALGATLDPPQTPQGAAARRSVLEQLAEEQSHYERDPGDGKQAVAARAHHFEAERDLAMQRTHSYDNAAAALELAIVLATVSVIASSRMLLAASMALGAIGLALTLLGWLAPSYGSF</sequence>
<keyword evidence="3" id="KW-1185">Reference proteome</keyword>
<dbReference type="InterPro" id="IPR025570">
    <property type="entry name" value="DUF4337"/>
</dbReference>
<dbReference type="Proteomes" id="UP000305654">
    <property type="component" value="Unassembled WGS sequence"/>
</dbReference>
<evidence type="ECO:0000256" key="1">
    <source>
        <dbReference type="SAM" id="Phobius"/>
    </source>
</evidence>
<keyword evidence="1" id="KW-0472">Membrane</keyword>
<evidence type="ECO:0000313" key="2">
    <source>
        <dbReference type="EMBL" id="TLU72446.1"/>
    </source>
</evidence>
<proteinExistence type="predicted"/>
<dbReference type="Pfam" id="PF14235">
    <property type="entry name" value="DUF4337"/>
    <property type="match status" value="1"/>
</dbReference>
<keyword evidence="1" id="KW-1133">Transmembrane helix</keyword>
<name>A0A5R9JAQ0_9PROT</name>
<dbReference type="OrthoDB" id="7992954at2"/>
<protein>
    <submittedName>
        <fullName evidence="2">DUF4337 domain-containing protein</fullName>
    </submittedName>
</protein>
<gene>
    <name evidence="2" type="ORF">FE263_10265</name>
</gene>